<evidence type="ECO:0008006" key="4">
    <source>
        <dbReference type="Google" id="ProtNLM"/>
    </source>
</evidence>
<accession>A0A2W7SG61</accession>
<sequence length="306" mass="35698">MHLKHYSSFVRALFFGNYFYGICAVALSIESAFQLQVALNPPAYYILIFSATVVYYTKAYLTENLSDANNKRAVWYVQHYRWVYISQITLTIIALLCLILLLNKTWQNIFHTSFIEWLLWFSVPIVAGLYYGIGFANLKNFNLRNTGWLKPFVIGFVWAGTITIYPILFQSLIQPIHFQINSFEVLFFIKNFMYITVLCIMFDIKDYATDYNQQLKTFVVRVGLRKTIFYILIPLCIIGFGTFLFYTISHHFNVARILINAIPFILILAVAYSMHRRKNIMYYLMIIDGLMLVKACCGIISTLVTF</sequence>
<keyword evidence="1" id="KW-0812">Transmembrane</keyword>
<comment type="caution">
    <text evidence="2">The sequence shown here is derived from an EMBL/GenBank/DDBJ whole genome shotgun (WGS) entry which is preliminary data.</text>
</comment>
<organism evidence="2 3">
    <name type="scientific">Hydrotalea sandarakina</name>
    <dbReference type="NCBI Taxonomy" id="1004304"/>
    <lineage>
        <taxon>Bacteria</taxon>
        <taxon>Pseudomonadati</taxon>
        <taxon>Bacteroidota</taxon>
        <taxon>Chitinophagia</taxon>
        <taxon>Chitinophagales</taxon>
        <taxon>Chitinophagaceae</taxon>
        <taxon>Hydrotalea</taxon>
    </lineage>
</organism>
<feature type="transmembrane region" description="Helical" evidence="1">
    <location>
        <begin position="280"/>
        <end position="304"/>
    </location>
</feature>
<dbReference type="OrthoDB" id="1452981at2"/>
<feature type="transmembrane region" description="Helical" evidence="1">
    <location>
        <begin position="188"/>
        <end position="208"/>
    </location>
</feature>
<dbReference type="AlphaFoldDB" id="A0A2W7SG61"/>
<evidence type="ECO:0000313" key="2">
    <source>
        <dbReference type="EMBL" id="PZX61865.1"/>
    </source>
</evidence>
<dbReference type="EMBL" id="QKZV01000006">
    <property type="protein sequence ID" value="PZX61865.1"/>
    <property type="molecule type" value="Genomic_DNA"/>
</dbReference>
<dbReference type="RefSeq" id="WP_111295968.1">
    <property type="nucleotide sequence ID" value="NZ_QKZV01000006.1"/>
</dbReference>
<gene>
    <name evidence="2" type="ORF">LX80_02027</name>
</gene>
<proteinExistence type="predicted"/>
<dbReference type="Proteomes" id="UP000249720">
    <property type="component" value="Unassembled WGS sequence"/>
</dbReference>
<feature type="transmembrane region" description="Helical" evidence="1">
    <location>
        <begin position="228"/>
        <end position="248"/>
    </location>
</feature>
<feature type="transmembrane region" description="Helical" evidence="1">
    <location>
        <begin position="148"/>
        <end position="168"/>
    </location>
</feature>
<feature type="transmembrane region" description="Helical" evidence="1">
    <location>
        <begin position="12"/>
        <end position="37"/>
    </location>
</feature>
<keyword evidence="3" id="KW-1185">Reference proteome</keyword>
<name>A0A2W7SG61_9BACT</name>
<keyword evidence="1" id="KW-1133">Transmembrane helix</keyword>
<feature type="transmembrane region" description="Helical" evidence="1">
    <location>
        <begin position="114"/>
        <end position="136"/>
    </location>
</feature>
<feature type="transmembrane region" description="Helical" evidence="1">
    <location>
        <begin position="43"/>
        <end position="61"/>
    </location>
</feature>
<protein>
    <recommendedName>
        <fullName evidence="4">UbiA prenyltransferase family protein</fullName>
    </recommendedName>
</protein>
<keyword evidence="1" id="KW-0472">Membrane</keyword>
<reference evidence="2 3" key="1">
    <citation type="submission" date="2018-06" db="EMBL/GenBank/DDBJ databases">
        <title>Genomic Encyclopedia of Archaeal and Bacterial Type Strains, Phase II (KMG-II): from individual species to whole genera.</title>
        <authorList>
            <person name="Goeker M."/>
        </authorList>
    </citation>
    <scope>NUCLEOTIDE SEQUENCE [LARGE SCALE GENOMIC DNA]</scope>
    <source>
        <strain evidence="2 3">DSM 23241</strain>
    </source>
</reference>
<evidence type="ECO:0000313" key="3">
    <source>
        <dbReference type="Proteomes" id="UP000249720"/>
    </source>
</evidence>
<evidence type="ECO:0000256" key="1">
    <source>
        <dbReference type="SAM" id="Phobius"/>
    </source>
</evidence>
<feature type="transmembrane region" description="Helical" evidence="1">
    <location>
        <begin position="254"/>
        <end position="273"/>
    </location>
</feature>
<feature type="transmembrane region" description="Helical" evidence="1">
    <location>
        <begin position="82"/>
        <end position="102"/>
    </location>
</feature>